<dbReference type="OrthoDB" id="9803739at2"/>
<dbReference type="AlphaFoldDB" id="A0A2K9HHV9"/>
<dbReference type="RefSeq" id="WP_057737402.1">
    <property type="nucleotide sequence ID" value="NZ_AZDQ01000005.1"/>
</dbReference>
<sequence>MRKFFTVIGGMGSLATESYIHLLNERTPSKKDQDYLDYILVNHSTVPDRTAHILDHSKPSFLPPLVEDIKQQSLLKPEFMVMICNTAHYYYKELQAATDIPLIHMPHMTVSVMKDKYPNAKKIGLIATKGTIADHIYEDEIKEAGFEFSMGDQEIRDQVESLIYDDIKIKGKVDAAKYYDILKTMHDKFECDVIVLGCTELSYAQEKAPDHPYNVADGQSIIVDKSIELGQKIRRGEKIDYTQIYK</sequence>
<dbReference type="InterPro" id="IPR018187">
    <property type="entry name" value="Asp/Glu_racemase_AS_1"/>
</dbReference>
<gene>
    <name evidence="3" type="ORF">LA20249_07970</name>
</gene>
<reference evidence="3 4" key="1">
    <citation type="submission" date="2016-12" db="EMBL/GenBank/DDBJ databases">
        <title>The whole genome sequencing and assembly of Lactobacillus alimentarius DSM 20249T strain.</title>
        <authorList>
            <person name="Lee Y.-J."/>
            <person name="Yi H."/>
            <person name="Bahn Y.-S."/>
            <person name="Kim J.F."/>
            <person name="Lee D.-W."/>
        </authorList>
    </citation>
    <scope>NUCLEOTIDE SEQUENCE [LARGE SCALE GENOMIC DNA]</scope>
    <source>
        <strain evidence="3 4">DSM 20249</strain>
    </source>
</reference>
<keyword evidence="4" id="KW-1185">Reference proteome</keyword>
<name>A0A2K9HHV9_9LACO</name>
<evidence type="ECO:0000256" key="2">
    <source>
        <dbReference type="ARBA" id="ARBA00023235"/>
    </source>
</evidence>
<accession>A0A2K9HHV9</accession>
<dbReference type="GO" id="GO:0047661">
    <property type="term" value="F:amino-acid racemase activity"/>
    <property type="evidence" value="ECO:0007669"/>
    <property type="project" value="InterPro"/>
</dbReference>
<dbReference type="PANTHER" id="PTHR21198:SF7">
    <property type="entry name" value="ASPARTATE-GLUTAMATE RACEMASE FAMILY"/>
    <property type="match status" value="1"/>
</dbReference>
<dbReference type="KEGG" id="lali:LA20249_07970"/>
<dbReference type="SUPFAM" id="SSF53681">
    <property type="entry name" value="Aspartate/glutamate racemase"/>
    <property type="match status" value="2"/>
</dbReference>
<organism evidence="3 4">
    <name type="scientific">Companilactobacillus alimentarius DSM 20249</name>
    <dbReference type="NCBI Taxonomy" id="1423720"/>
    <lineage>
        <taxon>Bacteria</taxon>
        <taxon>Bacillati</taxon>
        <taxon>Bacillota</taxon>
        <taxon>Bacilli</taxon>
        <taxon>Lactobacillales</taxon>
        <taxon>Lactobacillaceae</taxon>
        <taxon>Companilactobacillus</taxon>
    </lineage>
</organism>
<proteinExistence type="inferred from homology"/>
<dbReference type="Proteomes" id="UP000234653">
    <property type="component" value="Chromosome"/>
</dbReference>
<dbReference type="STRING" id="1423720.FC67_GL001413"/>
<dbReference type="InterPro" id="IPR004380">
    <property type="entry name" value="Asp_race"/>
</dbReference>
<dbReference type="NCBIfam" id="TIGR00035">
    <property type="entry name" value="asp_race"/>
    <property type="match status" value="1"/>
</dbReference>
<comment type="similarity">
    <text evidence="1">Belongs to the aspartate/glutamate racemases family.</text>
</comment>
<dbReference type="PROSITE" id="PS00923">
    <property type="entry name" value="ASP_GLU_RACEMASE_1"/>
    <property type="match status" value="1"/>
</dbReference>
<evidence type="ECO:0000256" key="1">
    <source>
        <dbReference type="ARBA" id="ARBA00007847"/>
    </source>
</evidence>
<dbReference type="InterPro" id="IPR015942">
    <property type="entry name" value="Asp/Glu/hydantoin_racemase"/>
</dbReference>
<dbReference type="EMBL" id="CP018867">
    <property type="protein sequence ID" value="AUI72119.1"/>
    <property type="molecule type" value="Genomic_DNA"/>
</dbReference>
<evidence type="ECO:0000313" key="3">
    <source>
        <dbReference type="EMBL" id="AUI72119.1"/>
    </source>
</evidence>
<dbReference type="Gene3D" id="3.40.50.1860">
    <property type="match status" value="2"/>
</dbReference>
<protein>
    <submittedName>
        <fullName evidence="3">Aspartate racemase</fullName>
    </submittedName>
</protein>
<dbReference type="Pfam" id="PF01177">
    <property type="entry name" value="Asp_Glu_race"/>
    <property type="match status" value="1"/>
</dbReference>
<dbReference type="PANTHER" id="PTHR21198">
    <property type="entry name" value="GLUTAMATE RACEMASE"/>
    <property type="match status" value="1"/>
</dbReference>
<dbReference type="InterPro" id="IPR001920">
    <property type="entry name" value="Asp/Glu_race"/>
</dbReference>
<evidence type="ECO:0000313" key="4">
    <source>
        <dbReference type="Proteomes" id="UP000234653"/>
    </source>
</evidence>
<keyword evidence="2" id="KW-0413">Isomerase</keyword>